<feature type="compositionally biased region" description="Basic and acidic residues" evidence="1">
    <location>
        <begin position="457"/>
        <end position="466"/>
    </location>
</feature>
<dbReference type="EMBL" id="MU001516">
    <property type="protein sequence ID" value="KAF2437489.1"/>
    <property type="molecule type" value="Genomic_DNA"/>
</dbReference>
<reference evidence="2" key="1">
    <citation type="journal article" date="2020" name="Stud. Mycol.">
        <title>101 Dothideomycetes genomes: a test case for predicting lifestyles and emergence of pathogens.</title>
        <authorList>
            <person name="Haridas S."/>
            <person name="Albert R."/>
            <person name="Binder M."/>
            <person name="Bloem J."/>
            <person name="Labutti K."/>
            <person name="Salamov A."/>
            <person name="Andreopoulos B."/>
            <person name="Baker S."/>
            <person name="Barry K."/>
            <person name="Bills G."/>
            <person name="Bluhm B."/>
            <person name="Cannon C."/>
            <person name="Castanera R."/>
            <person name="Culley D."/>
            <person name="Daum C."/>
            <person name="Ezra D."/>
            <person name="Gonzalez J."/>
            <person name="Henrissat B."/>
            <person name="Kuo A."/>
            <person name="Liang C."/>
            <person name="Lipzen A."/>
            <person name="Lutzoni F."/>
            <person name="Magnuson J."/>
            <person name="Mondo S."/>
            <person name="Nolan M."/>
            <person name="Ohm R."/>
            <person name="Pangilinan J."/>
            <person name="Park H.-J."/>
            <person name="Ramirez L."/>
            <person name="Alfaro M."/>
            <person name="Sun H."/>
            <person name="Tritt A."/>
            <person name="Yoshinaga Y."/>
            <person name="Zwiers L.-H."/>
            <person name="Turgeon B."/>
            <person name="Goodwin S."/>
            <person name="Spatafora J."/>
            <person name="Crous P."/>
            <person name="Grigoriev I."/>
        </authorList>
    </citation>
    <scope>NUCLEOTIDE SEQUENCE</scope>
    <source>
        <strain evidence="2">CBS 690.94</strain>
    </source>
</reference>
<proteinExistence type="predicted"/>
<accession>A0A9P4P6J6</accession>
<feature type="compositionally biased region" description="Acidic residues" evidence="1">
    <location>
        <begin position="421"/>
        <end position="431"/>
    </location>
</feature>
<evidence type="ECO:0000256" key="1">
    <source>
        <dbReference type="SAM" id="MobiDB-lite"/>
    </source>
</evidence>
<feature type="region of interest" description="Disordered" evidence="1">
    <location>
        <begin position="175"/>
        <end position="240"/>
    </location>
</feature>
<comment type="caution">
    <text evidence="2">The sequence shown here is derived from an EMBL/GenBank/DDBJ whole genome shotgun (WGS) entry which is preliminary data.</text>
</comment>
<feature type="region of interest" description="Disordered" evidence="1">
    <location>
        <begin position="413"/>
        <end position="481"/>
    </location>
</feature>
<dbReference type="AlphaFoldDB" id="A0A9P4P6J6"/>
<protein>
    <submittedName>
        <fullName evidence="2">Uncharacterized protein</fullName>
    </submittedName>
</protein>
<feature type="compositionally biased region" description="Polar residues" evidence="1">
    <location>
        <begin position="467"/>
        <end position="477"/>
    </location>
</feature>
<organism evidence="2 3">
    <name type="scientific">Karstenula rhodostoma CBS 690.94</name>
    <dbReference type="NCBI Taxonomy" id="1392251"/>
    <lineage>
        <taxon>Eukaryota</taxon>
        <taxon>Fungi</taxon>
        <taxon>Dikarya</taxon>
        <taxon>Ascomycota</taxon>
        <taxon>Pezizomycotina</taxon>
        <taxon>Dothideomycetes</taxon>
        <taxon>Pleosporomycetidae</taxon>
        <taxon>Pleosporales</taxon>
        <taxon>Massarineae</taxon>
        <taxon>Didymosphaeriaceae</taxon>
        <taxon>Karstenula</taxon>
    </lineage>
</organism>
<sequence>MASHTPGSHQPWPRIDTESGQQELERLLIHDTDAVSTRTLIAYLGLRQTHETARYGFVNDWVESFYQRTLQTSREIPAQQIDRKLKRQIMKDKVNEVLPTLGPRLWADDNREHLLQAGDHPCYGEDLYWSNGNHRAQIAFIYRCLLFKMSTDDPQDAPVADAASDHVFNVGETRLHERGPSAARSQSTMQCWDSAPEEPSVSGPEYTPETPPRMLQGSKRSWRAQSHQDEEDSKIRSPVITRQGLTNDSVIAEDFTTIKKSCAMKSGCYISQELANAVKTAAGRVKLLDNWGPEVWGLEDRNHLLAPVPGSRYPIDLYWDVSEHRELIRDWVHAWIIHDAAALLRNHRRSTKNSSMFGRISNATFAMSSTPSIRKRRRRNINQTSDVLPASWNGKPVSQNLSRAMGLEVQTPADAHHDARDEDSDQELEPDEQTHSDVESNAHVQTWERALRQGQEIPDREHDTYTESKGSSRQTHNGRTRYFDRVTVTPAHAISGHSQNLSKRLFNFLRVQPSGDSKPEEALHFLRQLELTYQADAPKLEFVFEAEWEDISAAYTAWSVGVRAWVEFQEETGYTGTRSGLDELWSSASDLNIGSMLDLQQKVTLLGETLEEGIGRQDRATLHACGPGVDSTGRSERWKGLGTTRGATALQRVV</sequence>
<keyword evidence="3" id="KW-1185">Reference proteome</keyword>
<evidence type="ECO:0000313" key="2">
    <source>
        <dbReference type="EMBL" id="KAF2437489.1"/>
    </source>
</evidence>
<evidence type="ECO:0000313" key="3">
    <source>
        <dbReference type="Proteomes" id="UP000799764"/>
    </source>
</evidence>
<name>A0A9P4P6J6_9PLEO</name>
<gene>
    <name evidence="2" type="ORF">P171DRAFT_527023</name>
</gene>
<dbReference type="OrthoDB" id="3672266at2759"/>
<dbReference type="Proteomes" id="UP000799764">
    <property type="component" value="Unassembled WGS sequence"/>
</dbReference>